<dbReference type="SUPFAM" id="SSF100966">
    <property type="entry name" value="Translation initiation factor 2 beta, aIF2beta, N-terminal domain"/>
    <property type="match status" value="1"/>
</dbReference>
<feature type="region of interest" description="Disordered" evidence="4">
    <location>
        <begin position="16"/>
        <end position="59"/>
    </location>
</feature>
<evidence type="ECO:0000259" key="5">
    <source>
        <dbReference type="SMART" id="SM00653"/>
    </source>
</evidence>
<dbReference type="FunFam" id="3.30.30.170:FF:000001">
    <property type="entry name" value="Eukaryotic translation initiation factor 2 subunit"/>
    <property type="match status" value="1"/>
</dbReference>
<feature type="compositionally biased region" description="Acidic residues" evidence="4">
    <location>
        <begin position="137"/>
        <end position="151"/>
    </location>
</feature>
<dbReference type="GO" id="GO:0031369">
    <property type="term" value="F:translation initiation factor binding"/>
    <property type="evidence" value="ECO:0007669"/>
    <property type="project" value="TreeGrafter"/>
</dbReference>
<dbReference type="Gene3D" id="3.30.30.170">
    <property type="match status" value="1"/>
</dbReference>
<dbReference type="InterPro" id="IPR016189">
    <property type="entry name" value="Transl_init_fac_IF2/IF5_N"/>
</dbReference>
<dbReference type="InterPro" id="IPR045196">
    <property type="entry name" value="IF2/IF5"/>
</dbReference>
<dbReference type="InterPro" id="IPR002735">
    <property type="entry name" value="Transl_init_fac_IF2/IF5_dom"/>
</dbReference>
<comment type="similarity">
    <text evidence="1">Belongs to the eIF-2-beta/eIF-5 family.</text>
</comment>
<sequence length="343" mass="37851">MSAELEEDNIFAGLKKKSKKSKKVEVEAEPEAASEESAPVVTKTAGEETNEAAAEDGEENLFADLKKKKKKKAAPVDLLGNDTVEDTPEVAAAAAETLAPDDFSDLKKKKKKSKKTAFDLEAFERELVEDGSAAKEGEEDVEGVPADYDEKELGDNVFGGAAAEDAGLDDNAGDESQAWAGTDREYTYDELLSRAFRILRSQNPELAGDRRRYTIAPPQMHKEGNKKTIFANLADICKRMHRSDEHVISFLFAELGTTGSVDGSHRLIIKGRYTQKHMENVLRRYIVEYVTCQTCKSPDTLLSKENRIFFMNCQSCGSRRSVAAIKSGFQAQVGRRKAQQKGP</sequence>
<feature type="compositionally biased region" description="Acidic residues" evidence="4">
    <location>
        <begin position="48"/>
        <end position="59"/>
    </location>
</feature>
<dbReference type="AlphaFoldDB" id="A0A0F7SKF7"/>
<dbReference type="SUPFAM" id="SSF75689">
    <property type="entry name" value="Zinc-binding domain of translation initiation factor 2 beta"/>
    <property type="match status" value="1"/>
</dbReference>
<organism evidence="6">
    <name type="scientific">Phaffia rhodozyma</name>
    <name type="common">Yeast</name>
    <name type="synonym">Xanthophyllomyces dendrorhous</name>
    <dbReference type="NCBI Taxonomy" id="264483"/>
    <lineage>
        <taxon>Eukaryota</taxon>
        <taxon>Fungi</taxon>
        <taxon>Dikarya</taxon>
        <taxon>Basidiomycota</taxon>
        <taxon>Agaricomycotina</taxon>
        <taxon>Tremellomycetes</taxon>
        <taxon>Cystofilobasidiales</taxon>
        <taxon>Mrakiaceae</taxon>
        <taxon>Phaffia</taxon>
    </lineage>
</organism>
<proteinExistence type="inferred from homology"/>
<dbReference type="GO" id="GO:0005850">
    <property type="term" value="C:eukaryotic translation initiation factor 2 complex"/>
    <property type="evidence" value="ECO:0007669"/>
    <property type="project" value="TreeGrafter"/>
</dbReference>
<dbReference type="InterPro" id="IPR016190">
    <property type="entry name" value="Transl_init_fac_IF2/IF5_Zn-bd"/>
</dbReference>
<evidence type="ECO:0000256" key="1">
    <source>
        <dbReference type="ARBA" id="ARBA00010397"/>
    </source>
</evidence>
<feature type="region of interest" description="Disordered" evidence="4">
    <location>
        <begin position="131"/>
        <end position="151"/>
    </location>
</feature>
<name>A0A0F7SKF7_PHARH</name>
<feature type="domain" description="Translation initiation factor IF2/IF5" evidence="5">
    <location>
        <begin position="210"/>
        <end position="319"/>
    </location>
</feature>
<evidence type="ECO:0000256" key="3">
    <source>
        <dbReference type="ARBA" id="ARBA00022917"/>
    </source>
</evidence>
<accession>A0A0F7SKF7</accession>
<keyword evidence="3" id="KW-0648">Protein biosynthesis</keyword>
<reference evidence="6" key="1">
    <citation type="submission" date="2014-08" db="EMBL/GenBank/DDBJ databases">
        <authorList>
            <person name="Sharma Rahul"/>
            <person name="Thines Marco"/>
        </authorList>
    </citation>
    <scope>NUCLEOTIDE SEQUENCE</scope>
</reference>
<dbReference type="SMART" id="SM00653">
    <property type="entry name" value="eIF2B_5"/>
    <property type="match status" value="1"/>
</dbReference>
<protein>
    <submittedName>
        <fullName evidence="6">Translation initiation factor 2, beta subunit (EIF-2beta)</fullName>
    </submittedName>
</protein>
<dbReference type="GO" id="GO:0003743">
    <property type="term" value="F:translation initiation factor activity"/>
    <property type="evidence" value="ECO:0007669"/>
    <property type="project" value="UniProtKB-KW"/>
</dbReference>
<keyword evidence="2 6" id="KW-0396">Initiation factor</keyword>
<evidence type="ECO:0000256" key="2">
    <source>
        <dbReference type="ARBA" id="ARBA00022540"/>
    </source>
</evidence>
<dbReference type="EMBL" id="LN483167">
    <property type="protein sequence ID" value="CDZ97412.1"/>
    <property type="molecule type" value="Genomic_DNA"/>
</dbReference>
<dbReference type="PANTHER" id="PTHR23001:SF3">
    <property type="entry name" value="EUKARYOTIC TRANSLATION INITIATION FACTOR 2 SUBUNIT 2"/>
    <property type="match status" value="1"/>
</dbReference>
<dbReference type="Pfam" id="PF01873">
    <property type="entry name" value="eIF-5_eIF-2B"/>
    <property type="match status" value="1"/>
</dbReference>
<evidence type="ECO:0000256" key="4">
    <source>
        <dbReference type="SAM" id="MobiDB-lite"/>
    </source>
</evidence>
<dbReference type="GO" id="GO:0003729">
    <property type="term" value="F:mRNA binding"/>
    <property type="evidence" value="ECO:0007669"/>
    <property type="project" value="TreeGrafter"/>
</dbReference>
<dbReference type="PANTHER" id="PTHR23001">
    <property type="entry name" value="EUKARYOTIC TRANSLATION INITIATION FACTOR"/>
    <property type="match status" value="1"/>
</dbReference>
<dbReference type="GO" id="GO:0001731">
    <property type="term" value="P:formation of translation preinitiation complex"/>
    <property type="evidence" value="ECO:0007669"/>
    <property type="project" value="TreeGrafter"/>
</dbReference>
<evidence type="ECO:0000313" key="6">
    <source>
        <dbReference type="EMBL" id="CDZ97412.1"/>
    </source>
</evidence>